<protein>
    <submittedName>
        <fullName evidence="2">Helix-turn-helix domain protein</fullName>
    </submittedName>
</protein>
<gene>
    <name evidence="2" type="ORF">CAGA_24680</name>
</gene>
<evidence type="ECO:0000259" key="1">
    <source>
        <dbReference type="PROSITE" id="PS50943"/>
    </source>
</evidence>
<evidence type="ECO:0000313" key="3">
    <source>
        <dbReference type="Proteomes" id="UP000297714"/>
    </source>
</evidence>
<dbReference type="InterPro" id="IPR001387">
    <property type="entry name" value="Cro/C1-type_HTH"/>
</dbReference>
<keyword evidence="3" id="KW-1185">Reference proteome</keyword>
<dbReference type="Pfam" id="PF01381">
    <property type="entry name" value="HTH_3"/>
    <property type="match status" value="1"/>
</dbReference>
<dbReference type="InterPro" id="IPR010982">
    <property type="entry name" value="Lambda_DNA-bd_dom_sf"/>
</dbReference>
<reference evidence="2 3" key="1">
    <citation type="submission" date="2019-04" db="EMBL/GenBank/DDBJ databases">
        <authorList>
            <person name="Poehlein A."/>
            <person name="Bengelsdorf F.R."/>
            <person name="Duerre P."/>
            <person name="Daniel R."/>
        </authorList>
    </citation>
    <scope>NUCLEOTIDE SEQUENCE [LARGE SCALE GENOMIC DNA]</scope>
    <source>
        <strain evidence="2 3">BS-1</strain>
    </source>
</reference>
<dbReference type="SMART" id="SM00530">
    <property type="entry name" value="HTH_XRE"/>
    <property type="match status" value="1"/>
</dbReference>
<comment type="caution">
    <text evidence="2">The sequence shown here is derived from an EMBL/GenBank/DDBJ whole genome shotgun (WGS) entry which is preliminary data.</text>
</comment>
<sequence length="66" mass="7392">MLKLKEIRTNVGLSVAALSKLSGVPVRTIEDIERRGDCRISTARQLCDALHISLDKFYTTDKAEDE</sequence>
<proteinExistence type="predicted"/>
<feature type="domain" description="HTH cro/C1-type" evidence="1">
    <location>
        <begin position="4"/>
        <end position="57"/>
    </location>
</feature>
<dbReference type="EMBL" id="SRMQ01000019">
    <property type="protein sequence ID" value="TGJ75370.1"/>
    <property type="molecule type" value="Genomic_DNA"/>
</dbReference>
<dbReference type="Proteomes" id="UP000297714">
    <property type="component" value="Unassembled WGS sequence"/>
</dbReference>
<dbReference type="OrthoDB" id="1933012at2"/>
<dbReference type="GO" id="GO:0003677">
    <property type="term" value="F:DNA binding"/>
    <property type="evidence" value="ECO:0007669"/>
    <property type="project" value="InterPro"/>
</dbReference>
<dbReference type="RefSeq" id="WP_135661163.1">
    <property type="nucleotide sequence ID" value="NZ_SRMQ01000019.1"/>
</dbReference>
<name>A0A4Z0Y8T7_9FIRM</name>
<evidence type="ECO:0000313" key="2">
    <source>
        <dbReference type="EMBL" id="TGJ75370.1"/>
    </source>
</evidence>
<accession>A0A4Z0Y8T7</accession>
<organism evidence="2 3">
    <name type="scientific">Caproiciproducens galactitolivorans</name>
    <dbReference type="NCBI Taxonomy" id="642589"/>
    <lineage>
        <taxon>Bacteria</taxon>
        <taxon>Bacillati</taxon>
        <taxon>Bacillota</taxon>
        <taxon>Clostridia</taxon>
        <taxon>Eubacteriales</taxon>
        <taxon>Acutalibacteraceae</taxon>
        <taxon>Caproiciproducens</taxon>
    </lineage>
</organism>
<dbReference type="CDD" id="cd00093">
    <property type="entry name" value="HTH_XRE"/>
    <property type="match status" value="1"/>
</dbReference>
<dbReference type="AlphaFoldDB" id="A0A4Z0Y8T7"/>
<dbReference type="SUPFAM" id="SSF47413">
    <property type="entry name" value="lambda repressor-like DNA-binding domains"/>
    <property type="match status" value="1"/>
</dbReference>
<dbReference type="PROSITE" id="PS50943">
    <property type="entry name" value="HTH_CROC1"/>
    <property type="match status" value="1"/>
</dbReference>
<dbReference type="Gene3D" id="1.10.260.40">
    <property type="entry name" value="lambda repressor-like DNA-binding domains"/>
    <property type="match status" value="1"/>
</dbReference>